<evidence type="ECO:0000259" key="10">
    <source>
        <dbReference type="Pfam" id="PF01545"/>
    </source>
</evidence>
<evidence type="ECO:0000256" key="6">
    <source>
        <dbReference type="ARBA" id="ARBA00022989"/>
    </source>
</evidence>
<dbReference type="SUPFAM" id="SSF161111">
    <property type="entry name" value="Cation efflux protein transmembrane domain-like"/>
    <property type="match status" value="1"/>
</dbReference>
<dbReference type="AlphaFoldDB" id="A0A418ZT66"/>
<evidence type="ECO:0000256" key="9">
    <source>
        <dbReference type="SAM" id="Phobius"/>
    </source>
</evidence>
<name>A0A418ZT66_9RHOB</name>
<dbReference type="Gene3D" id="3.30.70.1350">
    <property type="entry name" value="Cation efflux protein, cytoplasmic domain"/>
    <property type="match status" value="1"/>
</dbReference>
<dbReference type="OrthoDB" id="9806522at2"/>
<evidence type="ECO:0000256" key="7">
    <source>
        <dbReference type="ARBA" id="ARBA00023136"/>
    </source>
</evidence>
<dbReference type="Proteomes" id="UP000283587">
    <property type="component" value="Unassembled WGS sequence"/>
</dbReference>
<dbReference type="InterPro" id="IPR002524">
    <property type="entry name" value="Cation_efflux"/>
</dbReference>
<proteinExistence type="inferred from homology"/>
<keyword evidence="5 9" id="KW-0812">Transmembrane</keyword>
<dbReference type="GO" id="GO:0015086">
    <property type="term" value="F:cadmium ion transmembrane transporter activity"/>
    <property type="evidence" value="ECO:0007669"/>
    <property type="project" value="TreeGrafter"/>
</dbReference>
<dbReference type="RefSeq" id="WP_119901068.1">
    <property type="nucleotide sequence ID" value="NZ_QNRC01000026.1"/>
</dbReference>
<dbReference type="FunFam" id="3.30.70.1350:FF:000002">
    <property type="entry name" value="Ferrous-iron efflux pump FieF"/>
    <property type="match status" value="1"/>
</dbReference>
<dbReference type="EMBL" id="QZEW01000179">
    <property type="protein sequence ID" value="RJK99982.1"/>
    <property type="molecule type" value="Genomic_DNA"/>
</dbReference>
<keyword evidence="13" id="KW-1185">Reference proteome</keyword>
<dbReference type="Pfam" id="PF16916">
    <property type="entry name" value="ZT_dimer"/>
    <property type="match status" value="1"/>
</dbReference>
<dbReference type="GO" id="GO:0006882">
    <property type="term" value="P:intracellular zinc ion homeostasis"/>
    <property type="evidence" value="ECO:0007669"/>
    <property type="project" value="TreeGrafter"/>
</dbReference>
<comment type="caution">
    <text evidence="12">The sequence shown here is derived from an EMBL/GenBank/DDBJ whole genome shotgun (WGS) entry which is preliminary data.</text>
</comment>
<dbReference type="Gene3D" id="1.20.1510.10">
    <property type="entry name" value="Cation efflux protein transmembrane domain"/>
    <property type="match status" value="1"/>
</dbReference>
<keyword evidence="7 9" id="KW-0472">Membrane</keyword>
<feature type="transmembrane region" description="Helical" evidence="9">
    <location>
        <begin position="75"/>
        <end position="93"/>
    </location>
</feature>
<dbReference type="InterPro" id="IPR036837">
    <property type="entry name" value="Cation_efflux_CTD_sf"/>
</dbReference>
<feature type="transmembrane region" description="Helical" evidence="9">
    <location>
        <begin position="41"/>
        <end position="59"/>
    </location>
</feature>
<dbReference type="InterPro" id="IPR058533">
    <property type="entry name" value="Cation_efflux_TM"/>
</dbReference>
<evidence type="ECO:0000259" key="11">
    <source>
        <dbReference type="Pfam" id="PF16916"/>
    </source>
</evidence>
<keyword evidence="3" id="KW-0813">Transport</keyword>
<evidence type="ECO:0000256" key="2">
    <source>
        <dbReference type="ARBA" id="ARBA00008114"/>
    </source>
</evidence>
<accession>A0A418ZT66</accession>
<keyword evidence="4" id="KW-1003">Cell membrane</keyword>
<dbReference type="InterPro" id="IPR050291">
    <property type="entry name" value="CDF_Transporter"/>
</dbReference>
<evidence type="ECO:0000256" key="4">
    <source>
        <dbReference type="ARBA" id="ARBA00022475"/>
    </source>
</evidence>
<dbReference type="PANTHER" id="PTHR43840:SF15">
    <property type="entry name" value="MITOCHONDRIAL METAL TRANSPORTER 1-RELATED"/>
    <property type="match status" value="1"/>
</dbReference>
<sequence>MSMTLRIAIGSIVVGLVVLALKTLAWWLTGSVALMSDALESTVNVATAIAALIAIRVAAKPADRGHPYGHHKAEFFSAVLEGVMIIIAALLIMREAWHGLMAPRPIEAPMAGLMINGAAGALNAFWAWVLITRGRALKSPALKADGHHLLSDVWSSVGVIGGVLLAVATGWTVLDPILAGLVGLHILWQGWKVTAHSLSGLMDEAVEEKTLQQIRDIISDRATGAIEAHDLRTRHAGQVTFIDFHLVVDGQTTVDDAHAICDRIEQSLQAKLPEAQITIHVEPEHKAKHSGVLVI</sequence>
<dbReference type="GO" id="GO:0015093">
    <property type="term" value="F:ferrous iron transmembrane transporter activity"/>
    <property type="evidence" value="ECO:0007669"/>
    <property type="project" value="TreeGrafter"/>
</dbReference>
<evidence type="ECO:0000256" key="3">
    <source>
        <dbReference type="ARBA" id="ARBA00022448"/>
    </source>
</evidence>
<keyword evidence="6 9" id="KW-1133">Transmembrane helix</keyword>
<feature type="domain" description="Cation efflux protein transmembrane" evidence="10">
    <location>
        <begin position="11"/>
        <end position="202"/>
    </location>
</feature>
<feature type="transmembrane region" description="Helical" evidence="9">
    <location>
        <begin position="113"/>
        <end position="132"/>
    </location>
</feature>
<dbReference type="Pfam" id="PF01545">
    <property type="entry name" value="Cation_efflux"/>
    <property type="match status" value="1"/>
</dbReference>
<feature type="transmembrane region" description="Helical" evidence="9">
    <location>
        <begin position="153"/>
        <end position="174"/>
    </location>
</feature>
<evidence type="ECO:0000256" key="1">
    <source>
        <dbReference type="ARBA" id="ARBA00004651"/>
    </source>
</evidence>
<feature type="domain" description="Cation efflux protein cytoplasmic" evidence="11">
    <location>
        <begin position="207"/>
        <end position="284"/>
    </location>
</feature>
<evidence type="ECO:0000313" key="12">
    <source>
        <dbReference type="EMBL" id="RJK99982.1"/>
    </source>
</evidence>
<protein>
    <recommendedName>
        <fullName evidence="8">Protein p34</fullName>
    </recommendedName>
</protein>
<comment type="similarity">
    <text evidence="2">Belongs to the cation diffusion facilitator (CDF) transporter (TC 2.A.4) family.</text>
</comment>
<dbReference type="InterPro" id="IPR027470">
    <property type="entry name" value="Cation_efflux_CTD"/>
</dbReference>
<dbReference type="SUPFAM" id="SSF160240">
    <property type="entry name" value="Cation efflux protein cytoplasmic domain-like"/>
    <property type="match status" value="1"/>
</dbReference>
<dbReference type="NCBIfam" id="TIGR01297">
    <property type="entry name" value="CDF"/>
    <property type="match status" value="1"/>
</dbReference>
<comment type="subcellular location">
    <subcellularLocation>
        <location evidence="1">Cell membrane</location>
        <topology evidence="1">Multi-pass membrane protein</topology>
    </subcellularLocation>
</comment>
<dbReference type="GO" id="GO:0005886">
    <property type="term" value="C:plasma membrane"/>
    <property type="evidence" value="ECO:0007669"/>
    <property type="project" value="UniProtKB-SubCell"/>
</dbReference>
<gene>
    <name evidence="12" type="ORF">D3P05_23015</name>
</gene>
<feature type="transmembrane region" description="Helical" evidence="9">
    <location>
        <begin position="7"/>
        <end position="29"/>
    </location>
</feature>
<dbReference type="InterPro" id="IPR027469">
    <property type="entry name" value="Cation_efflux_TMD_sf"/>
</dbReference>
<organism evidence="12 13">
    <name type="scientific">Paracoccus siganidrum</name>
    <dbReference type="NCBI Taxonomy" id="1276757"/>
    <lineage>
        <taxon>Bacteria</taxon>
        <taxon>Pseudomonadati</taxon>
        <taxon>Pseudomonadota</taxon>
        <taxon>Alphaproteobacteria</taxon>
        <taxon>Rhodobacterales</taxon>
        <taxon>Paracoccaceae</taxon>
        <taxon>Paracoccus</taxon>
    </lineage>
</organism>
<reference evidence="13" key="1">
    <citation type="submission" date="2018-09" db="EMBL/GenBank/DDBJ databases">
        <title>Paracoccus onubensis nov. sp. a moderate halophilic bacterium isolated from Gruta de las Maravillas (Aracena, Spain).</title>
        <authorList>
            <person name="Jurado V."/>
            <person name="Gutierrez-Patricio S."/>
            <person name="Gonzalez-Pimentel J.L."/>
            <person name="Miller A.Z."/>
            <person name="Laiz L."/>
            <person name="Saiz-Jimenez C."/>
        </authorList>
    </citation>
    <scope>NUCLEOTIDE SEQUENCE [LARGE SCALE GENOMIC DNA]</scope>
    <source>
        <strain evidence="13">DSM 26381</strain>
    </source>
</reference>
<dbReference type="GO" id="GO:0015341">
    <property type="term" value="F:zinc efflux antiporter activity"/>
    <property type="evidence" value="ECO:0007669"/>
    <property type="project" value="TreeGrafter"/>
</dbReference>
<evidence type="ECO:0000256" key="8">
    <source>
        <dbReference type="ARBA" id="ARBA00068882"/>
    </source>
</evidence>
<evidence type="ECO:0000256" key="5">
    <source>
        <dbReference type="ARBA" id="ARBA00022692"/>
    </source>
</evidence>
<dbReference type="PANTHER" id="PTHR43840">
    <property type="entry name" value="MITOCHONDRIAL METAL TRANSPORTER 1-RELATED"/>
    <property type="match status" value="1"/>
</dbReference>
<evidence type="ECO:0000313" key="13">
    <source>
        <dbReference type="Proteomes" id="UP000283587"/>
    </source>
</evidence>